<accession>A0ABW6AKU0</accession>
<dbReference type="SUPFAM" id="SSF56935">
    <property type="entry name" value="Porins"/>
    <property type="match status" value="1"/>
</dbReference>
<organism evidence="1 2">
    <name type="scientific">Spirosoma flavum</name>
    <dbReference type="NCBI Taxonomy" id="2048557"/>
    <lineage>
        <taxon>Bacteria</taxon>
        <taxon>Pseudomonadati</taxon>
        <taxon>Bacteroidota</taxon>
        <taxon>Cytophagia</taxon>
        <taxon>Cytophagales</taxon>
        <taxon>Cytophagaceae</taxon>
        <taxon>Spirosoma</taxon>
    </lineage>
</organism>
<comment type="caution">
    <text evidence="1">The sequence shown here is derived from an EMBL/GenBank/DDBJ whole genome shotgun (WGS) entry which is preliminary data.</text>
</comment>
<dbReference type="EMBL" id="JBHUOM010000019">
    <property type="protein sequence ID" value="MFD2935852.1"/>
    <property type="molecule type" value="Genomic_DNA"/>
</dbReference>
<sequence>MNKSPDGLPFTFLTTCCILYPDDLHRGCQAIIVSGVNLCSTRNDQTESSIGLNVDINYRTQLGNATTLAVNQLFFYTQLNQLTVLTNQSDGYNFRTANGHLFTRGFETNNRLVYHDFHTFLGYSFIDTKRQYDNLTVVIPLWLNIGFTLQLSTKPIN</sequence>
<gene>
    <name evidence="1" type="ORF">ACFS25_18875</name>
</gene>
<protein>
    <submittedName>
        <fullName evidence="1">Uncharacterized protein</fullName>
    </submittedName>
</protein>
<evidence type="ECO:0000313" key="2">
    <source>
        <dbReference type="Proteomes" id="UP001597512"/>
    </source>
</evidence>
<dbReference type="RefSeq" id="WP_381504106.1">
    <property type="nucleotide sequence ID" value="NZ_JBHUOM010000019.1"/>
</dbReference>
<name>A0ABW6AKU0_9BACT</name>
<proteinExistence type="predicted"/>
<keyword evidence="2" id="KW-1185">Reference proteome</keyword>
<reference evidence="2" key="1">
    <citation type="journal article" date="2019" name="Int. J. Syst. Evol. Microbiol.">
        <title>The Global Catalogue of Microorganisms (GCM) 10K type strain sequencing project: providing services to taxonomists for standard genome sequencing and annotation.</title>
        <authorList>
            <consortium name="The Broad Institute Genomics Platform"/>
            <consortium name="The Broad Institute Genome Sequencing Center for Infectious Disease"/>
            <person name="Wu L."/>
            <person name="Ma J."/>
        </authorList>
    </citation>
    <scope>NUCLEOTIDE SEQUENCE [LARGE SCALE GENOMIC DNA]</scope>
    <source>
        <strain evidence="2">KCTC 52490</strain>
    </source>
</reference>
<evidence type="ECO:0000313" key="1">
    <source>
        <dbReference type="EMBL" id="MFD2935852.1"/>
    </source>
</evidence>
<dbReference type="Proteomes" id="UP001597512">
    <property type="component" value="Unassembled WGS sequence"/>
</dbReference>